<dbReference type="InterPro" id="IPR051201">
    <property type="entry name" value="Chloro_Bact_Ser_Proteases"/>
</dbReference>
<dbReference type="Gene3D" id="2.40.10.120">
    <property type="match status" value="1"/>
</dbReference>
<accession>A0A6I3QXR7</accession>
<evidence type="ECO:0000256" key="1">
    <source>
        <dbReference type="ARBA" id="ARBA00022670"/>
    </source>
</evidence>
<dbReference type="GO" id="GO:0006508">
    <property type="term" value="P:proteolysis"/>
    <property type="evidence" value="ECO:0007669"/>
    <property type="project" value="UniProtKB-KW"/>
</dbReference>
<dbReference type="PRINTS" id="PR00834">
    <property type="entry name" value="PROTEASES2C"/>
</dbReference>
<evidence type="ECO:0000313" key="5">
    <source>
        <dbReference type="EMBL" id="MTS52641.1"/>
    </source>
</evidence>
<dbReference type="InterPro" id="IPR036034">
    <property type="entry name" value="PDZ_sf"/>
</dbReference>
<evidence type="ECO:0000313" key="6">
    <source>
        <dbReference type="Proteomes" id="UP000449193"/>
    </source>
</evidence>
<dbReference type="InterPro" id="IPR009003">
    <property type="entry name" value="Peptidase_S1_PA"/>
</dbReference>
<dbReference type="Proteomes" id="UP000449193">
    <property type="component" value="Unassembled WGS sequence"/>
</dbReference>
<reference evidence="5 6" key="1">
    <citation type="journal article" date="2019" name="Nat. Med.">
        <title>A library of human gut bacterial isolates paired with longitudinal multiomics data enables mechanistic microbiome research.</title>
        <authorList>
            <person name="Poyet M."/>
            <person name="Groussin M."/>
            <person name="Gibbons S.M."/>
            <person name="Avila-Pacheco J."/>
            <person name="Jiang X."/>
            <person name="Kearney S.M."/>
            <person name="Perrotta A.R."/>
            <person name="Berdy B."/>
            <person name="Zhao S."/>
            <person name="Lieberman T.D."/>
            <person name="Swanson P.K."/>
            <person name="Smith M."/>
            <person name="Roesemann S."/>
            <person name="Alexander J.E."/>
            <person name="Rich S.A."/>
            <person name="Livny J."/>
            <person name="Vlamakis H."/>
            <person name="Clish C."/>
            <person name="Bullock K."/>
            <person name="Deik A."/>
            <person name="Scott J."/>
            <person name="Pierce K.A."/>
            <person name="Xavier R.J."/>
            <person name="Alm E.J."/>
        </authorList>
    </citation>
    <scope>NUCLEOTIDE SEQUENCE [LARGE SCALE GENOMIC DNA]</scope>
    <source>
        <strain evidence="5 6">BIOML-A7</strain>
    </source>
</reference>
<evidence type="ECO:0000256" key="3">
    <source>
        <dbReference type="SAM" id="MobiDB-lite"/>
    </source>
</evidence>
<keyword evidence="1 5" id="KW-0645">Protease</keyword>
<dbReference type="GO" id="GO:0004252">
    <property type="term" value="F:serine-type endopeptidase activity"/>
    <property type="evidence" value="ECO:0007669"/>
    <property type="project" value="InterPro"/>
</dbReference>
<dbReference type="PANTHER" id="PTHR43343">
    <property type="entry name" value="PEPTIDASE S12"/>
    <property type="match status" value="1"/>
</dbReference>
<protein>
    <submittedName>
        <fullName evidence="5">Trypsin-like serine protease</fullName>
    </submittedName>
</protein>
<dbReference type="InterPro" id="IPR001940">
    <property type="entry name" value="Peptidase_S1C"/>
</dbReference>
<organism evidence="5 6">
    <name type="scientific">Ruthenibacterium lactatiformans</name>
    <dbReference type="NCBI Taxonomy" id="1550024"/>
    <lineage>
        <taxon>Bacteria</taxon>
        <taxon>Bacillati</taxon>
        <taxon>Bacillota</taxon>
        <taxon>Clostridia</taxon>
        <taxon>Eubacteriales</taxon>
        <taxon>Oscillospiraceae</taxon>
        <taxon>Ruthenibacterium</taxon>
    </lineage>
</organism>
<dbReference type="SUPFAM" id="SSF50494">
    <property type="entry name" value="Trypsin-like serine proteases"/>
    <property type="match status" value="1"/>
</dbReference>
<sequence>MEEKYSRPQCCALPGGPAGREGIMDQRQYPQYPQQPGGPCPPYVQQPGMEYPPYPPYGGQGSAAPPYGGPVYGQGGGPVPPRAPQYVYQTPGSMPGVPGGKPPRRRRNRAPLVAVLLCLGLAATVFLAGEAFDALRSGGAARRRPTPGEVPSFTIEDLPEDADGGLSTVEIAKTVGPSVVCINVYEPGSISIAGSGSGIILNEDGFIVTNAHVVEGSSAVTVLLDDGRELDAWIVGSDTRTDLAVVKITADGLVPASFGDSDILQVGERAVAIGNAAGQLSGTVTQGIISGLNREISMQAGNSVVTMNLIQTSAAINPGNSGGALVNRFGQVIGINSAKLNSSMFEGIGFAIPSADAQPVVEDLIAYGYVKDRVALGVMVIALSPVTGPANDLPSQGLYISSVEDYSDLNNHDITVGDVILTADGVTLETTSDLLDVLETHKPGETVRLEIQKRGSGNVVTVDAVLAESRSN</sequence>
<dbReference type="EMBL" id="WMZR01000021">
    <property type="protein sequence ID" value="MTS52641.1"/>
    <property type="molecule type" value="Genomic_DNA"/>
</dbReference>
<feature type="region of interest" description="Disordered" evidence="3">
    <location>
        <begin position="1"/>
        <end position="49"/>
    </location>
</feature>
<feature type="compositionally biased region" description="Low complexity" evidence="3">
    <location>
        <begin position="26"/>
        <end position="35"/>
    </location>
</feature>
<dbReference type="Pfam" id="PF13365">
    <property type="entry name" value="Trypsin_2"/>
    <property type="match status" value="1"/>
</dbReference>
<keyword evidence="2" id="KW-0378">Hydrolase</keyword>
<comment type="caution">
    <text evidence="5">The sequence shown here is derived from an EMBL/GenBank/DDBJ whole genome shotgun (WGS) entry which is preliminary data.</text>
</comment>
<keyword evidence="4" id="KW-0812">Transmembrane</keyword>
<dbReference type="InterPro" id="IPR001478">
    <property type="entry name" value="PDZ"/>
</dbReference>
<evidence type="ECO:0000256" key="4">
    <source>
        <dbReference type="SAM" id="Phobius"/>
    </source>
</evidence>
<gene>
    <name evidence="5" type="ORF">GMD52_14020</name>
</gene>
<feature type="region of interest" description="Disordered" evidence="3">
    <location>
        <begin position="139"/>
        <end position="159"/>
    </location>
</feature>
<evidence type="ECO:0000256" key="2">
    <source>
        <dbReference type="ARBA" id="ARBA00022801"/>
    </source>
</evidence>
<keyword evidence="4" id="KW-0472">Membrane</keyword>
<feature type="transmembrane region" description="Helical" evidence="4">
    <location>
        <begin position="110"/>
        <end position="129"/>
    </location>
</feature>
<dbReference type="SMART" id="SM00228">
    <property type="entry name" value="PDZ"/>
    <property type="match status" value="1"/>
</dbReference>
<dbReference type="Pfam" id="PF13180">
    <property type="entry name" value="PDZ_2"/>
    <property type="match status" value="1"/>
</dbReference>
<proteinExistence type="predicted"/>
<dbReference type="Gene3D" id="2.30.42.10">
    <property type="match status" value="1"/>
</dbReference>
<keyword evidence="4" id="KW-1133">Transmembrane helix</keyword>
<feature type="compositionally biased region" description="Pro residues" evidence="3">
    <location>
        <begin position="36"/>
        <end position="49"/>
    </location>
</feature>
<dbReference type="PANTHER" id="PTHR43343:SF3">
    <property type="entry name" value="PROTEASE DO-LIKE 8, CHLOROPLASTIC"/>
    <property type="match status" value="1"/>
</dbReference>
<dbReference type="SUPFAM" id="SSF50156">
    <property type="entry name" value="PDZ domain-like"/>
    <property type="match status" value="1"/>
</dbReference>
<dbReference type="AlphaFoldDB" id="A0A6I3QXR7"/>
<name>A0A6I3QXR7_9FIRM</name>